<dbReference type="Proteomes" id="UP000318307">
    <property type="component" value="Unassembled WGS sequence"/>
</dbReference>
<evidence type="ECO:0000313" key="5">
    <source>
        <dbReference type="Proteomes" id="UP000318307"/>
    </source>
</evidence>
<evidence type="ECO:0000259" key="3">
    <source>
        <dbReference type="Pfam" id="PF13649"/>
    </source>
</evidence>
<dbReference type="GO" id="GO:0032259">
    <property type="term" value="P:methylation"/>
    <property type="evidence" value="ECO:0007669"/>
    <property type="project" value="UniProtKB-KW"/>
</dbReference>
<protein>
    <submittedName>
        <fullName evidence="4">Methyltransferase family protein</fullName>
    </submittedName>
</protein>
<dbReference type="Gene3D" id="3.40.50.150">
    <property type="entry name" value="Vaccinia Virus protein VP39"/>
    <property type="match status" value="1"/>
</dbReference>
<organism evidence="4 5">
    <name type="scientific">Desulfobotulus alkaliphilus</name>
    <dbReference type="NCBI Taxonomy" id="622671"/>
    <lineage>
        <taxon>Bacteria</taxon>
        <taxon>Pseudomonadati</taxon>
        <taxon>Thermodesulfobacteriota</taxon>
        <taxon>Desulfobacteria</taxon>
        <taxon>Desulfobacterales</taxon>
        <taxon>Desulfobacteraceae</taxon>
        <taxon>Desulfobotulus</taxon>
    </lineage>
</organism>
<name>A0A562RD61_9BACT</name>
<keyword evidence="5" id="KW-1185">Reference proteome</keyword>
<dbReference type="Pfam" id="PF13649">
    <property type="entry name" value="Methyltransf_25"/>
    <property type="match status" value="1"/>
</dbReference>
<sequence length="200" mass="22955">MPISNPDILNEKKVIAYYREMADAFIERTRMADSSLFLSDFVHSLPRGARVLDVGCGSGRDLKWLKAQGFHAEGLDRSPELVDFAERYSGCRVWQADFETWDFKDMKVEGLLFSGSLVHLSEEKVISVMERLGCLLADGGRIYVSLKEGKGTYRDKNGRIFYLWEQERAESLWKGLGRDILFFRRQRSGAGTDWLGWVLE</sequence>
<dbReference type="AlphaFoldDB" id="A0A562RD61"/>
<dbReference type="OrthoDB" id="9804312at2"/>
<dbReference type="PANTHER" id="PTHR43861:SF1">
    <property type="entry name" value="TRANS-ACONITATE 2-METHYLTRANSFERASE"/>
    <property type="match status" value="1"/>
</dbReference>
<gene>
    <name evidence="4" type="ORF">LZ24_02813</name>
</gene>
<dbReference type="EMBL" id="VLLC01000027">
    <property type="protein sequence ID" value="TWI66978.1"/>
    <property type="molecule type" value="Genomic_DNA"/>
</dbReference>
<comment type="caution">
    <text evidence="4">The sequence shown here is derived from an EMBL/GenBank/DDBJ whole genome shotgun (WGS) entry which is preliminary data.</text>
</comment>
<feature type="domain" description="Methyltransferase" evidence="3">
    <location>
        <begin position="51"/>
        <end position="140"/>
    </location>
</feature>
<evidence type="ECO:0000256" key="2">
    <source>
        <dbReference type="ARBA" id="ARBA00022679"/>
    </source>
</evidence>
<dbReference type="InterPro" id="IPR029063">
    <property type="entry name" value="SAM-dependent_MTases_sf"/>
</dbReference>
<dbReference type="InterPro" id="IPR041698">
    <property type="entry name" value="Methyltransf_25"/>
</dbReference>
<proteinExistence type="predicted"/>
<keyword evidence="1 4" id="KW-0489">Methyltransferase</keyword>
<evidence type="ECO:0000256" key="1">
    <source>
        <dbReference type="ARBA" id="ARBA00022603"/>
    </source>
</evidence>
<evidence type="ECO:0000313" key="4">
    <source>
        <dbReference type="EMBL" id="TWI66978.1"/>
    </source>
</evidence>
<dbReference type="SUPFAM" id="SSF53335">
    <property type="entry name" value="S-adenosyl-L-methionine-dependent methyltransferases"/>
    <property type="match status" value="1"/>
</dbReference>
<dbReference type="CDD" id="cd02440">
    <property type="entry name" value="AdoMet_MTases"/>
    <property type="match status" value="1"/>
</dbReference>
<keyword evidence="2 4" id="KW-0808">Transferase</keyword>
<dbReference type="PANTHER" id="PTHR43861">
    <property type="entry name" value="TRANS-ACONITATE 2-METHYLTRANSFERASE-RELATED"/>
    <property type="match status" value="1"/>
</dbReference>
<reference evidence="4 5" key="1">
    <citation type="submission" date="2019-07" db="EMBL/GenBank/DDBJ databases">
        <title>Genome sequencing of 100 strains of the haloalkaliphilic chemolithoautotrophic sulfur-oxidizing bacterium Thioalkalivibrio.</title>
        <authorList>
            <person name="Muyzer G."/>
        </authorList>
    </citation>
    <scope>NUCLEOTIDE SEQUENCE [LARGE SCALE GENOMIC DNA]</scope>
    <source>
        <strain evidence="4 5">ASO4-4</strain>
    </source>
</reference>
<accession>A0A562RD61</accession>
<dbReference type="GO" id="GO:0008168">
    <property type="term" value="F:methyltransferase activity"/>
    <property type="evidence" value="ECO:0007669"/>
    <property type="project" value="UniProtKB-KW"/>
</dbReference>